<feature type="active site" description="Proton donor; for dehydratase activity" evidence="5">
    <location>
        <position position="1190"/>
    </location>
</feature>
<dbReference type="SUPFAM" id="SSF52151">
    <property type="entry name" value="FabD/lysophospholipase-like"/>
    <property type="match status" value="3"/>
</dbReference>
<dbReference type="Pfam" id="PF21089">
    <property type="entry name" value="PKS_DH_N"/>
    <property type="match status" value="3"/>
</dbReference>
<dbReference type="InterPro" id="IPR049900">
    <property type="entry name" value="PKS_mFAS_DH"/>
</dbReference>
<dbReference type="Gene3D" id="3.40.366.10">
    <property type="entry name" value="Malonyl-Coenzyme A Acyl Carrier Protein, domain 2"/>
    <property type="match status" value="3"/>
</dbReference>
<dbReference type="Pfam" id="PF08659">
    <property type="entry name" value="KR"/>
    <property type="match status" value="3"/>
</dbReference>
<dbReference type="InterPro" id="IPR049552">
    <property type="entry name" value="PKS_DH_N"/>
</dbReference>
<feature type="domain" description="PKS/mFAS DH" evidence="8">
    <location>
        <begin position="2646"/>
        <end position="2915"/>
    </location>
</feature>
<dbReference type="Gene3D" id="3.40.47.10">
    <property type="match status" value="3"/>
</dbReference>
<feature type="region of interest" description="N-terminal hotdog fold" evidence="5">
    <location>
        <begin position="4333"/>
        <end position="4452"/>
    </location>
</feature>
<keyword evidence="1" id="KW-0596">Phosphopantetheine</keyword>
<dbReference type="Gene3D" id="3.10.129.110">
    <property type="entry name" value="Polyketide synthase dehydratase"/>
    <property type="match status" value="3"/>
</dbReference>
<dbReference type="InterPro" id="IPR006162">
    <property type="entry name" value="Ppantetheine_attach_site"/>
</dbReference>
<dbReference type="InterPro" id="IPR049551">
    <property type="entry name" value="PKS_DH_C"/>
</dbReference>
<dbReference type="PROSITE" id="PS00012">
    <property type="entry name" value="PHOSPHOPANTETHEINE"/>
    <property type="match status" value="3"/>
</dbReference>
<keyword evidence="3" id="KW-0808">Transferase</keyword>
<dbReference type="InterPro" id="IPR020841">
    <property type="entry name" value="PKS_Beta-ketoAc_synthase_dom"/>
</dbReference>
<accession>A0ABS4TN23</accession>
<dbReference type="SMART" id="SM01294">
    <property type="entry name" value="PKS_PP_betabranch"/>
    <property type="match status" value="3"/>
</dbReference>
<feature type="region of interest" description="N-terminal hotdog fold" evidence="5">
    <location>
        <begin position="2646"/>
        <end position="2766"/>
    </location>
</feature>
<dbReference type="InterPro" id="IPR042104">
    <property type="entry name" value="PKS_dehydratase_sf"/>
</dbReference>
<feature type="domain" description="Ketosynthase family 3 (KS3)" evidence="7">
    <location>
        <begin position="3452"/>
        <end position="3876"/>
    </location>
</feature>
<dbReference type="SMART" id="SM00823">
    <property type="entry name" value="PKS_PP"/>
    <property type="match status" value="4"/>
</dbReference>
<dbReference type="SUPFAM" id="SSF47336">
    <property type="entry name" value="ACP-like"/>
    <property type="match status" value="4"/>
</dbReference>
<dbReference type="Pfam" id="PF14765">
    <property type="entry name" value="PS-DH"/>
    <property type="match status" value="3"/>
</dbReference>
<dbReference type="InterPro" id="IPR020807">
    <property type="entry name" value="PKS_DH"/>
</dbReference>
<dbReference type="Gene3D" id="3.30.70.3290">
    <property type="match status" value="3"/>
</dbReference>
<evidence type="ECO:0000256" key="2">
    <source>
        <dbReference type="ARBA" id="ARBA00022553"/>
    </source>
</evidence>
<dbReference type="Gene3D" id="3.40.50.720">
    <property type="entry name" value="NAD(P)-binding Rossmann-like Domain"/>
    <property type="match status" value="3"/>
</dbReference>
<dbReference type="InterPro" id="IPR036736">
    <property type="entry name" value="ACP-like_sf"/>
</dbReference>
<dbReference type="InterPro" id="IPR016035">
    <property type="entry name" value="Acyl_Trfase/lysoPLipase"/>
</dbReference>
<dbReference type="Pfam" id="PF02801">
    <property type="entry name" value="Ketoacyl-synt_C"/>
    <property type="match status" value="3"/>
</dbReference>
<dbReference type="PROSITE" id="PS50075">
    <property type="entry name" value="CARRIER"/>
    <property type="match status" value="4"/>
</dbReference>
<feature type="region of interest" description="C-terminal hotdog fold" evidence="5">
    <location>
        <begin position="1131"/>
        <end position="1265"/>
    </location>
</feature>
<feature type="domain" description="PKS/mFAS DH" evidence="8">
    <location>
        <begin position="4333"/>
        <end position="4602"/>
    </location>
</feature>
<evidence type="ECO:0000256" key="5">
    <source>
        <dbReference type="PROSITE-ProRule" id="PRU01363"/>
    </source>
</evidence>
<dbReference type="PANTHER" id="PTHR43775:SF51">
    <property type="entry name" value="INACTIVE PHENOLPHTHIOCEROL SYNTHESIS POLYKETIDE SYNTHASE TYPE I PKS1-RELATED"/>
    <property type="match status" value="1"/>
</dbReference>
<dbReference type="CDD" id="cd08956">
    <property type="entry name" value="KR_3_FAS_SDR_x"/>
    <property type="match status" value="3"/>
</dbReference>
<evidence type="ECO:0000313" key="10">
    <source>
        <dbReference type="Proteomes" id="UP001519332"/>
    </source>
</evidence>
<evidence type="ECO:0000259" key="6">
    <source>
        <dbReference type="PROSITE" id="PS50075"/>
    </source>
</evidence>
<dbReference type="InterPro" id="IPR014030">
    <property type="entry name" value="Ketoacyl_synth_N"/>
</dbReference>
<feature type="domain" description="Carrier" evidence="6">
    <location>
        <begin position="22"/>
        <end position="103"/>
    </location>
</feature>
<proteinExistence type="predicted"/>
<protein>
    <submittedName>
        <fullName evidence="9">Pimaricinolide synthase PimS1</fullName>
    </submittedName>
</protein>
<comment type="caution">
    <text evidence="9">The sequence shown here is derived from an EMBL/GenBank/DDBJ whole genome shotgun (WGS) entry which is preliminary data.</text>
</comment>
<dbReference type="SUPFAM" id="SSF51735">
    <property type="entry name" value="NAD(P)-binding Rossmann-fold domains"/>
    <property type="match status" value="6"/>
</dbReference>
<organism evidence="9 10">
    <name type="scientific">Kibdelosporangium banguiense</name>
    <dbReference type="NCBI Taxonomy" id="1365924"/>
    <lineage>
        <taxon>Bacteria</taxon>
        <taxon>Bacillati</taxon>
        <taxon>Actinomycetota</taxon>
        <taxon>Actinomycetes</taxon>
        <taxon>Pseudonocardiales</taxon>
        <taxon>Pseudonocardiaceae</taxon>
        <taxon>Kibdelosporangium</taxon>
    </lineage>
</organism>
<dbReference type="Gene3D" id="1.10.1200.10">
    <property type="entry name" value="ACP-like"/>
    <property type="match status" value="4"/>
</dbReference>
<reference evidence="9 10" key="1">
    <citation type="submission" date="2021-03" db="EMBL/GenBank/DDBJ databases">
        <title>Sequencing the genomes of 1000 actinobacteria strains.</title>
        <authorList>
            <person name="Klenk H.-P."/>
        </authorList>
    </citation>
    <scope>NUCLEOTIDE SEQUENCE [LARGE SCALE GENOMIC DNA]</scope>
    <source>
        <strain evidence="9 10">DSM 46670</strain>
    </source>
</reference>
<dbReference type="SMART" id="SM00827">
    <property type="entry name" value="PKS_AT"/>
    <property type="match status" value="3"/>
</dbReference>
<gene>
    <name evidence="9" type="ORF">JOF56_006189</name>
</gene>
<dbReference type="Pfam" id="PF00109">
    <property type="entry name" value="ketoacyl-synt"/>
    <property type="match status" value="3"/>
</dbReference>
<dbReference type="InterPro" id="IPR032821">
    <property type="entry name" value="PKS_assoc"/>
</dbReference>
<evidence type="ECO:0000259" key="7">
    <source>
        <dbReference type="PROSITE" id="PS52004"/>
    </source>
</evidence>
<dbReference type="InterPro" id="IPR014031">
    <property type="entry name" value="Ketoacyl_synth_C"/>
</dbReference>
<evidence type="ECO:0000256" key="4">
    <source>
        <dbReference type="ARBA" id="ARBA00023315"/>
    </source>
</evidence>
<sequence>MAKPGDFTEELADRLAGLPAAEQTRVVLDAVRAETLAVLRTVRPGPVAGVEPGQSFKQLGLDSLGLVELHARLNAALGLSLPVTIAFDYPSPALLADHLRAEVLGHTGNTPGTNQSIVDEPIAIVGIGCRFPGGIASPDDLWDLVCQQRSAISGFPADRGWDLDSLFDDDPETAGTSYTRQGGFLTDATQFDAEFFTIRPREALAMDPQQRLLLETAWEALERAGIDPASLRGSQAGVFVGAGTNEYGVRTSDVPEGLDGYVLTGTSLSIASGRVAYFLGLEGPALTVDTACSSSLVSLHLAAESLRRGECTLALAGGVTILGSPGLWTEFSRQRGLAPDGKVKAFAAGADGTSFAEGAALLVVERLSDAQRNGHPVLAIIRSSAINQDGASNGLTAPSGSAQRRLIRTALAIGGLTPDQVDVVEAHGTGTRLGDPVEAQAILATYGQERETPLRLGSVKSNLGHTQAAAGAAGIIKMIMAMRHESLPATLNVDRPSPNIDWSAGKVELLTEAVPWQRGDRPRRAGISGFGVSGTNAHVIIEEPPVVESAGASIPAMLPYVISAKSEQALRAQAERILSVVDDETPLTDLGYSLATTRAALHERAVIIATDRIDLVRGLKAVDGPGVIKGSANGGRLALLFTGQGSQRIGMGRELYGAYPVFAQALDEAIGYLDLQLDRSLWDVLFCTENMELLDQTMYAQAALFAVEVALYRLIESWGIKPDFLAGHSIGELAAAHAAGVLSIEDAAMLVAARGRLMQELPAGGVMVAVQATEQEITPLLPAGVSIAAINGPDSVVISGAGRPTLLLAAQLASRGRKTRQLRVSHAFHSALMEPMLDEFRRLAEVLTYSPPRVAVVSNVTGKLATSEDLCSPEYWVRHVRQAVRFRDGVEWLADQGVRTFLEIGPDPVLSGMGQACVEDAVFAPLLRHDRPEQREVLSAISLAYARGAQLDWEAFYAGLNARRIELPTYPFQHRTFWLSPMAAAADAAGLGQVVVQHPLLGAVVGLAGSDGMVMTGRVSLKSHPWLADHVISGVTLLPGSAFVELAIRAGDEVGCGVVEDLTLESPLVLADSAGVALQVVIGPDEGGRRSIEFYSRPQASDAGWTRHADGMLSSAVTEDFDLAEWPPRGAQAIDVSGFYENFAGQGYGHGPAFHGLRAAWTRGGDVFAEVALPDGIDRDLFGMHPALLDACLHATDINGDTHETKVPFAWSQVALHSTRASSVRVRISRTSADEISVNIADAAGVPVASIGSVVLRPVSAGQLTMRERPESLYRVQWSPLPGPGVAGDMTGLGMYIVPLVSEEDIPGSVRSVTAEVLAMLQAWLADPQSEGNRLVVVTQHAVATRPGEDVDLVQAPVSGLVRSAQAENPGRFVLVDVDDLSETVAAAVASGEPELAIRDGQILVPRLAQVEIRQPVDLPWTVESRVLITGGTGGLGAHLARRLVREHGVEQVVLASRSGLAAPDAADLVAELGPQVTVAACDVADREAVAALLADHPINAVVHAAGVVDDGLISSLTPEKFDTVLRPKLDAAWNLHELTGELSAFVLYSSMSTILDGAGQGNYAAANAFLDALAARRKASGQVVTSVAWGLWAGSGMGAKLDATALQRVERLGLDPLSYTENLRLLDKALTCDDATVMAVRINASAVQARDDGIPALLRGLVREPARRAGAMEQSAGIMAMGEPELLEMIRAHAAAVLGRENSSQISATRAFNEIGFDSLASVELRNRISTATSQRLPATLTFDYPTPAALAKHLVSKLSGTAESKQVATAAGTDEPIAIVGMACRYPGDVRSPEDLWQMVAAGEDVISAFPADRGWDDDLEMSCAEGGFLYDAAEFDAAFFGIRPLEAQAMDPQQRLLLEIAWETFERAGIDPLSLRGSDTGVFAGVMYHDWGLRLGPLPEELIGYHGTGSIASIVSGRVAYALGLEGPAVTVDTACSSSLVAMHWAAQALRRGDCSLALAGGVTVMSTVDTFTDMDRRGGLAADGRCKSFGNGADGTGWGEGVGMLLLERLSDAQRNGHKVLAIVRGSAVNSDGASHSLTAPNGPSQQRVIQRALASGGLTTSDVDVVEGHGTGTKVGDPIEIQALLATYGQDREQPLWLGSVKSNMGHTQAAAGVAGVIKMVQAMTHGLLPKSLHSQQPSAQVDWSEGNVRLLTDAIDWPQTGRPRRAGVSAYGFSGTNAHVIIEQAPAVVTEPGYDPDAEILPWVISGRTPQALADQAGRLRSYLDTKLDADFARIGRSLATTRAALEHRAVVLGTRREEFAAELEAVSSGRGSVVDSVREGLTAFVFTGQGAQRIGMGQELYGTFPVFAEAFDAAVAELDTQIDMPLRAVMWGRDQEQLDQTVFTQAALFAVEVALYRLVESWGVRPDFLAGHSVGEIAAAHVSGVFSLADAARLVAARGRMMQALRSGGAMIAVQATEDEIEPMLCGAAASIAAINGPMSVVISGTDAVVTEIAKRFSLQGRKTSRLRVSHAFHSVLMEPMLDEFRAVAARLVYADPAIPVVSNVTGVISDVSHAEYWVEHVRQTVRFADGIRFLAAQGVSTILEIGPDAVLTALGQECVNDGIAFIPLLRRDRGEQRELMAGLGAAHARGIGVDWAAFYGKGEPIDLPTYAFQHKHYWLTAVNGAGDVGSAGLEPVNHPMLSAATVSPESGEVILSGRLSASALPWMADHAVRGSVLLPGTGLVEMAVRAGDQVGCDLLEELTLEAPLLLPERGGVIVQVIVGANESGHRAVKIYSRRENEPWVRHAAGFLAAGAPAPERDLTEWPPPGATAIEMDHAYERLQERGYDYGPAFQGMRAAWLRGDELFAEVELPEHVRAEAGKYGLHPALLDAAMHADVLVDPGTEPLLPFAWTNVTLHAAGAGALRVWVRRIRGAEESAMMVADETGRPVLSVGTLISRAVSSRLDAVRGAMKESLFHIEWNPIANSRSADDCVALGLDLGVLTVPDLASLQDVPEAVIAPCLSPAGDIPGAVRTVANEVLRLLQTWIAGECFESSKLVVVTHDAMGEKPDLVQAPVWGLVRAAQAENPGRIGLVDWDGVDTSALLTAAASDEPELLVQGTEIRAPRLVRTMVAGTASSWDAAGTVLITGGTTGLGALIARHLVAEHGIERLVLTSRRGLAAPGAAELADELGAQVIACDVSNRDALADLIAGIPDLTGVVHAAAIVDPGVLSTMTPDRLDSVMRPKLDAAWYLHELTKDRDLSAFVLFSSAGGLVIPSGQANYAAANVFLDALAQHRRAAGLPATAMAFGMWAVNTGLGDADLDRMQRLGLPALSAEEALALFDAAMRTDEAMLAPLRIDPIMLRTRGDDVPPMLRGLIGAPVRRTVQAAAPNRNDLARKLRSMTGGERERALLELVTSHVAAVLAHPSGAAIGPDRAFKELGFDSLAAIELRNALNSACGLRLPTTLVFDYPTSRAVASYLGDQLVGGATVVDIKPVEAVADDPIAIVGISCRFPGGVRSPEDLWQLVAEGRDVVSPFPADRGWDTTGVYHPKPGLPGKTYARDGGFLYDAAEFDPAFFGISPREAVAMDPQQRLLLEASWEVFERAGIDPTSMRGTQTGVYAGVMYHDYGTRLTKIPDDLAGYLGNGSAGSIASGRVAYTLGLEGPAVTVDTACSSSLVALHMACQAVRSGEVTMALAGGVTVMPTPEIFVEFSQQLGLAADGRCKAFAAAADGTGWSEGVGLLLVERLSDAQRNGHEVLAVIRGSAINQDGASNGLTAPNGPSQQRVIQRALAVAGLRPSEVDVVEGHGTGTTLGDPIEAQALLQTYGQDRDEPLWLGSIKSNIGHAQAAAGVSGVIKMVMAIRNGQMPQTLHVDEPSPEVDWSAGAVRLLTEPRPWRQNGHPRRAAVSSFGLSGTNAHVILEQAPESDTVDPSPAVAAVVPLVISAADEAALAVQAERLRAHLEANPAMRLLDVAYSLATSRAALDHRAVIPAKDRDVALRGLAALAEDKPGVIRGNARSGGLTAFIFTGQGAQRLGMGQELYAAYPVFAEAFDAVVAELDKHLDLPLKDVIWGESDGMLNQTVFSQAGLFTVEVALYRLIESWGIRPDFVAGHSIGELSAAHAVGLWSLADAAKLVAARGRLMQALPSGGAMVALQATEEEVRPLLSSKVTIAALNAPMSVVISGDEDAVVDLAQYFAGQDRKATRLRVSHAFHSPLMDPMLAEFRSVAESLTYQEPGIRIVSSSTGGLTAGMGLPEYWVRHVREAVRFSDSMSCLQEAGVTRFVELGPDAVLSGMLPDSTAIPMMRKNREETSTLITALAHMQVAGASPDWHAYFAASGARRVDLPTYAFHRRRFWLDIPTGREISDAAGHGQVAAQHPLLSAVVPSAESGSLVLTGRLSLETHPWLADHAILGKIIMPGTAYVEMALRAGHEVGCDVLEELTQEAPLMIPAEGGVAVQVVVGAAESGRHAVSIYSRQDDEWMRNARGMLTSQAPQATFNLRAWPPAGAKSVDVSGMYDDLAALGYGYGPVFQGLRAAWRRGDDVFAEITLPSDVDATPFGLHPALLDAALHAERILDEGRPEADRTALPFAWAGVSLHAAGASTLRVRLSKPGPDAIALAIADPTGQPVATVESLIVREVSAQHDSLYEIAWQSIELGTATEIETFTVESDMDGDVPGGVRSVAAQVLAAIRAASGPLAIVTRHAMVVDPAEDDVDLRQAPVWGIVRAAQAENPGRFTVVDMDGTEESARILIAAVASGEPEIAIRRGMAFAPRLVKTSVSGDGSPWIAGGTVLITGGTGMLGSLVARHLVAEHGIRHLVLTSRRGIDAPGAVELRDELTAMGAEVWIPAADMSDRCAIAEILAEIPAAHPLSGIVHAAGVMDNGLGTALTEEQVDRVLAAKADAAWHLHELTKNLDLAAFVMYSSAGGMVLAAGQANYAAANVFLDALAEHRRASGLAATSLAWGLWETTAGAGIDPQRMNRSGLPELSFADGMELFDIAVRGQDAVLVPIRINLPALRARQDEIPALLRGLAKTATRRPATVETPSLERDLAGMSEAGRARMVLDLVRSHVAAVLGHNTMTMIEPSRGFTEMGLDSLAAIELRNRLQSETGLRLPATLTFDYPNSQALAGFLLAELTPPDMPVLDDAAIRALLASISLEKIRETGMLQMLLEMADLSVPPPGEPTPDIGTMAIDDLVRAVLEPEDGE</sequence>
<name>A0ABS4TN23_9PSEU</name>
<evidence type="ECO:0000256" key="3">
    <source>
        <dbReference type="ARBA" id="ARBA00022679"/>
    </source>
</evidence>
<feature type="region of interest" description="N-terminal hotdog fold" evidence="5">
    <location>
        <begin position="998"/>
        <end position="1120"/>
    </location>
</feature>
<keyword evidence="10" id="KW-1185">Reference proteome</keyword>
<dbReference type="InterPro" id="IPR009081">
    <property type="entry name" value="PP-bd_ACP"/>
</dbReference>
<feature type="domain" description="Ketosynthase family 3 (KS3)" evidence="7">
    <location>
        <begin position="119"/>
        <end position="543"/>
    </location>
</feature>
<dbReference type="InterPro" id="IPR016039">
    <property type="entry name" value="Thiolase-like"/>
</dbReference>
<dbReference type="InterPro" id="IPR055123">
    <property type="entry name" value="SpnB-like_Rossmann"/>
</dbReference>
<dbReference type="SUPFAM" id="SSF55048">
    <property type="entry name" value="Probable ACP-binding domain of malonyl-CoA ACP transacylase"/>
    <property type="match status" value="3"/>
</dbReference>
<feature type="region of interest" description="C-terminal hotdog fold" evidence="5">
    <location>
        <begin position="2778"/>
        <end position="2915"/>
    </location>
</feature>
<dbReference type="InterPro" id="IPR057326">
    <property type="entry name" value="KR_dom"/>
</dbReference>
<feature type="domain" description="PKS/mFAS DH" evidence="8">
    <location>
        <begin position="998"/>
        <end position="1265"/>
    </location>
</feature>
<feature type="active site" description="Proton acceptor; for dehydratase activity" evidence="5">
    <location>
        <position position="2678"/>
    </location>
</feature>
<keyword evidence="2" id="KW-0597">Phosphoprotein</keyword>
<evidence type="ECO:0000313" key="9">
    <source>
        <dbReference type="EMBL" id="MBP2325804.1"/>
    </source>
</evidence>
<dbReference type="PROSITE" id="PS52004">
    <property type="entry name" value="KS3_2"/>
    <property type="match status" value="3"/>
</dbReference>
<dbReference type="InterPro" id="IPR016036">
    <property type="entry name" value="Malonyl_transacylase_ACP-bd"/>
</dbReference>
<dbReference type="InterPro" id="IPR018201">
    <property type="entry name" value="Ketoacyl_synth_AS"/>
</dbReference>
<dbReference type="Pfam" id="PF00698">
    <property type="entry name" value="Acyl_transf_1"/>
    <property type="match status" value="3"/>
</dbReference>
<feature type="domain" description="Carrier" evidence="6">
    <location>
        <begin position="1685"/>
        <end position="1760"/>
    </location>
</feature>
<evidence type="ECO:0000259" key="8">
    <source>
        <dbReference type="PROSITE" id="PS52019"/>
    </source>
</evidence>
<feature type="domain" description="Carrier" evidence="6">
    <location>
        <begin position="5019"/>
        <end position="5094"/>
    </location>
</feature>
<feature type="active site" description="Proton donor; for dehydratase activity" evidence="5">
    <location>
        <position position="2839"/>
    </location>
</feature>
<feature type="region of interest" description="C-terminal hotdog fold" evidence="5">
    <location>
        <begin position="4464"/>
        <end position="4602"/>
    </location>
</feature>
<dbReference type="Pfam" id="PF16197">
    <property type="entry name" value="KAsynt_C_assoc"/>
    <property type="match status" value="3"/>
</dbReference>
<dbReference type="PROSITE" id="PS52019">
    <property type="entry name" value="PKS_MFAS_DH"/>
    <property type="match status" value="3"/>
</dbReference>
<dbReference type="SUPFAM" id="SSF53901">
    <property type="entry name" value="Thiolase-like"/>
    <property type="match status" value="3"/>
</dbReference>
<feature type="active site" description="Proton acceptor; for dehydratase activity" evidence="5">
    <location>
        <position position="1030"/>
    </location>
</feature>
<dbReference type="InterPro" id="IPR013968">
    <property type="entry name" value="PKS_KR"/>
</dbReference>
<dbReference type="PANTHER" id="PTHR43775">
    <property type="entry name" value="FATTY ACID SYNTHASE"/>
    <property type="match status" value="1"/>
</dbReference>
<dbReference type="RefSeq" id="WP_209642955.1">
    <property type="nucleotide sequence ID" value="NZ_JAGINW010000001.1"/>
</dbReference>
<dbReference type="InterPro" id="IPR036291">
    <property type="entry name" value="NAD(P)-bd_dom_sf"/>
</dbReference>
<dbReference type="InterPro" id="IPR050091">
    <property type="entry name" value="PKS_NRPS_Biosynth_Enz"/>
</dbReference>
<feature type="active site" description="Proton acceptor; for dehydratase activity" evidence="5">
    <location>
        <position position="4365"/>
    </location>
</feature>
<dbReference type="InterPro" id="IPR014043">
    <property type="entry name" value="Acyl_transferase_dom"/>
</dbReference>
<dbReference type="InterPro" id="IPR020806">
    <property type="entry name" value="PKS_PP-bd"/>
</dbReference>
<keyword evidence="4" id="KW-0012">Acyltransferase</keyword>
<feature type="domain" description="Ketosynthase family 3 (KS3)" evidence="7">
    <location>
        <begin position="1776"/>
        <end position="2190"/>
    </location>
</feature>
<dbReference type="Pfam" id="PF00550">
    <property type="entry name" value="PP-binding"/>
    <property type="match status" value="4"/>
</dbReference>
<dbReference type="SMART" id="SM00825">
    <property type="entry name" value="PKS_KS"/>
    <property type="match status" value="3"/>
</dbReference>
<dbReference type="InterPro" id="IPR001227">
    <property type="entry name" value="Ac_transferase_dom_sf"/>
</dbReference>
<evidence type="ECO:0000256" key="1">
    <source>
        <dbReference type="ARBA" id="ARBA00022450"/>
    </source>
</evidence>
<dbReference type="SMART" id="SM00822">
    <property type="entry name" value="PKS_KR"/>
    <property type="match status" value="3"/>
</dbReference>
<dbReference type="SMART" id="SM00826">
    <property type="entry name" value="PKS_DH"/>
    <property type="match status" value="3"/>
</dbReference>
<dbReference type="Proteomes" id="UP001519332">
    <property type="component" value="Unassembled WGS sequence"/>
</dbReference>
<dbReference type="Pfam" id="PF22953">
    <property type="entry name" value="SpnB_Rossmann"/>
    <property type="match status" value="3"/>
</dbReference>
<dbReference type="PROSITE" id="PS00606">
    <property type="entry name" value="KS3_1"/>
    <property type="match status" value="3"/>
</dbReference>
<feature type="active site" description="Proton donor; for dehydratase activity" evidence="5">
    <location>
        <position position="4523"/>
    </location>
</feature>
<feature type="domain" description="Carrier" evidence="6">
    <location>
        <begin position="3360"/>
        <end position="3435"/>
    </location>
</feature>
<dbReference type="EMBL" id="JAGINW010000001">
    <property type="protein sequence ID" value="MBP2325804.1"/>
    <property type="molecule type" value="Genomic_DNA"/>
</dbReference>
<dbReference type="CDD" id="cd00833">
    <property type="entry name" value="PKS"/>
    <property type="match status" value="3"/>
</dbReference>